<reference evidence="2" key="1">
    <citation type="submission" date="2016-11" db="UniProtKB">
        <authorList>
            <consortium name="WormBaseParasite"/>
        </authorList>
    </citation>
    <scope>IDENTIFICATION</scope>
    <source>
        <strain evidence="2">KR3021</strain>
    </source>
</reference>
<dbReference type="Proteomes" id="UP000095286">
    <property type="component" value="Unplaced"/>
</dbReference>
<dbReference type="WBParaSite" id="RSKR_0001061500.1">
    <property type="protein sequence ID" value="RSKR_0001061500.1"/>
    <property type="gene ID" value="RSKR_0001061500"/>
</dbReference>
<proteinExistence type="predicted"/>
<evidence type="ECO:0000313" key="1">
    <source>
        <dbReference type="Proteomes" id="UP000095286"/>
    </source>
</evidence>
<organism evidence="1 2">
    <name type="scientific">Rhabditophanes sp. KR3021</name>
    <dbReference type="NCBI Taxonomy" id="114890"/>
    <lineage>
        <taxon>Eukaryota</taxon>
        <taxon>Metazoa</taxon>
        <taxon>Ecdysozoa</taxon>
        <taxon>Nematoda</taxon>
        <taxon>Chromadorea</taxon>
        <taxon>Rhabditida</taxon>
        <taxon>Tylenchina</taxon>
        <taxon>Panagrolaimomorpha</taxon>
        <taxon>Strongyloidoidea</taxon>
        <taxon>Alloionematidae</taxon>
        <taxon>Rhabditophanes</taxon>
    </lineage>
</organism>
<evidence type="ECO:0000313" key="2">
    <source>
        <dbReference type="WBParaSite" id="RSKR_0001061500.1"/>
    </source>
</evidence>
<protein>
    <submittedName>
        <fullName evidence="2">Uncharacterized protein</fullName>
    </submittedName>
</protein>
<name>A0AC35UEG2_9BILA</name>
<accession>A0AC35UEG2</accession>
<sequence>MKLAILFALVSATAGAGGYGSGKIENGYGVIPGSGSSSSNYYSPYGYSSPSYYPYYPTFPSYPSHGHNHCDSRIIYYCWSVENNAFPNYVAPYWRSYCHRFLRKCLVPGKHETPKQKCQKIINLQIEEAKRVLRALNKRLSELKRELRRLEYRGRESDLPTIEAIKAQIILLNQQIERVEAGIAKSREDYKKCSNTVTPTVAPENPSCRQARRNVKIAEEKLDRLIEDIAQHYDHLYAVKRNYPHDRYRRKNAQKKIDEQNKKIEAAVKALANAKTVAAKECGEPINSNNYTEVFNK</sequence>